<reference evidence="2" key="1">
    <citation type="journal article" date="2020" name="Nature">
        <title>Giant virus diversity and host interactions through global metagenomics.</title>
        <authorList>
            <person name="Schulz F."/>
            <person name="Roux S."/>
            <person name="Paez-Espino D."/>
            <person name="Jungbluth S."/>
            <person name="Walsh D.A."/>
            <person name="Denef V.J."/>
            <person name="McMahon K.D."/>
            <person name="Konstantinidis K.T."/>
            <person name="Eloe-Fadrosh E.A."/>
            <person name="Kyrpides N.C."/>
            <person name="Woyke T."/>
        </authorList>
    </citation>
    <scope>NUCLEOTIDE SEQUENCE</scope>
    <source>
        <strain evidence="2">GVMAG-M-3300005589-24</strain>
    </source>
</reference>
<dbReference type="SUPFAM" id="SSF52540">
    <property type="entry name" value="P-loop containing nucleoside triphosphate hydrolases"/>
    <property type="match status" value="1"/>
</dbReference>
<dbReference type="PANTHER" id="PTHR32114">
    <property type="entry name" value="ABC TRANSPORTER ABCH.3"/>
    <property type="match status" value="1"/>
</dbReference>
<dbReference type="Pfam" id="PF13555">
    <property type="entry name" value="AAA_29"/>
    <property type="match status" value="1"/>
</dbReference>
<organism evidence="2">
    <name type="scientific">viral metagenome</name>
    <dbReference type="NCBI Taxonomy" id="1070528"/>
    <lineage>
        <taxon>unclassified sequences</taxon>
        <taxon>metagenomes</taxon>
        <taxon>organismal metagenomes</taxon>
    </lineage>
</organism>
<accession>A0A6C0EJH2</accession>
<dbReference type="EMBL" id="MN738876">
    <property type="protein sequence ID" value="QHT29316.1"/>
    <property type="molecule type" value="Genomic_DNA"/>
</dbReference>
<keyword evidence="1" id="KW-0175">Coiled coil</keyword>
<name>A0A6C0EJH2_9ZZZZ</name>
<dbReference type="Gene3D" id="3.40.50.300">
    <property type="entry name" value="P-loop containing nucleotide triphosphate hydrolases"/>
    <property type="match status" value="2"/>
</dbReference>
<dbReference type="AlphaFoldDB" id="A0A6C0EJH2"/>
<protein>
    <submittedName>
        <fullName evidence="2">Uncharacterized protein</fullName>
    </submittedName>
</protein>
<feature type="coiled-coil region" evidence="1">
    <location>
        <begin position="346"/>
        <end position="468"/>
    </location>
</feature>
<feature type="coiled-coil region" evidence="1">
    <location>
        <begin position="520"/>
        <end position="667"/>
    </location>
</feature>
<dbReference type="PANTHER" id="PTHR32114:SF2">
    <property type="entry name" value="ABC TRANSPORTER ABCH.3"/>
    <property type="match status" value="1"/>
</dbReference>
<evidence type="ECO:0000313" key="2">
    <source>
        <dbReference type="EMBL" id="QHT29316.1"/>
    </source>
</evidence>
<dbReference type="InterPro" id="IPR027417">
    <property type="entry name" value="P-loop_NTPase"/>
</dbReference>
<proteinExistence type="predicted"/>
<sequence length="817" mass="95436">MRLRLKNFRCYLDKEFDFGNDGMLLLSGPSGSGKTTILSAINFALYGTGTKLVTFGKTSCRVELTFDELQIIRTKRPNRVVVTNLRTNEEYEDAAAQSIINERFGTTFDVTSYVQQNAYRSFIMMSPLEKLGFLEKFAFNGIDLGKIKARCKAITQKRNEDLISVTSQLEMATQHLESLSKPIKVLFPLKAKNKEKAIKNELVRLKNSKILIKRVQKRVDSLRKEENALKIFLTKLEANQSAIDRIEKKLTPLQSELDSLDYEGDEKLYEYEKLLQSVMAHRELDIMRDKYSQDKVRLEEMESDEIDRMKNEISSLKKKLWGEHTEEETKEMLSDYKQIVKDAERYERLKSNLTKYEVDEERLSNDKLELEKSRNTLDEKKARLSRLLLQQELYTCPSCEASLRFQNNELHLFDNEIEDEDEDIDDVKRDISRLNRTINRLECQVPDIESRLKRRKEIQKEIRNIESQYEEELPTKDDAEEIVEDLTEYKRTQCELEKKIKKLEVNIRDKNYSGSFTMMKNSLEQQRTKIKTLRKKLKEASNADSIDEQELRKTIEIQRRNKERMAECKKRVRTLCAELKEYKELIVTNEDTYVKEYGPVRDLDEIELELANETEELEKLYADSSRYAENVANIDRYKHYREELARYREWVDKVENLKEEEKDCRSRYAASTLLKDKILQAESIAIMNIIDSINAHAQEYLDIFFPSDPIVVRLLPFKQTKKSTKPQINLQIDYKGMEADINMLSGGELSRVVLAYTLALAEIFNSPMLLLDECTASIDQGLTEVVIGGIRNNFGNRIVIVIAHQVTTGVFDRVLEI</sequence>
<evidence type="ECO:0000256" key="1">
    <source>
        <dbReference type="SAM" id="Coils"/>
    </source>
</evidence>